<dbReference type="PANTHER" id="PTHR30404">
    <property type="entry name" value="N-ACETYLMURAMOYL-L-ALANINE AMIDASE"/>
    <property type="match status" value="1"/>
</dbReference>
<dbReference type="InterPro" id="IPR050695">
    <property type="entry name" value="N-acetylmuramoyl_amidase_3"/>
</dbReference>
<dbReference type="GO" id="GO:0005975">
    <property type="term" value="P:carbohydrate metabolic process"/>
    <property type="evidence" value="ECO:0007669"/>
    <property type="project" value="InterPro"/>
</dbReference>
<dbReference type="InterPro" id="IPR011330">
    <property type="entry name" value="Glyco_hydro/deAcase_b/a-brl"/>
</dbReference>
<dbReference type="GO" id="GO:0008745">
    <property type="term" value="F:N-acetylmuramoyl-L-alanine amidase activity"/>
    <property type="evidence" value="ECO:0007669"/>
    <property type="project" value="UniProtKB-EC"/>
</dbReference>
<evidence type="ECO:0000256" key="1">
    <source>
        <dbReference type="ARBA" id="ARBA00022801"/>
    </source>
</evidence>
<dbReference type="CDD" id="cd10944">
    <property type="entry name" value="CE4_SmPgdA_like"/>
    <property type="match status" value="1"/>
</dbReference>
<organism evidence="4 5">
    <name type="scientific">Acetatifactor muris</name>
    <dbReference type="NCBI Taxonomy" id="879566"/>
    <lineage>
        <taxon>Bacteria</taxon>
        <taxon>Bacillati</taxon>
        <taxon>Bacillota</taxon>
        <taxon>Clostridia</taxon>
        <taxon>Lachnospirales</taxon>
        <taxon>Lachnospiraceae</taxon>
        <taxon>Acetatifactor</taxon>
    </lineage>
</organism>
<dbReference type="EC" id="3.5.1.28" evidence="4"/>
<dbReference type="InterPro" id="IPR002509">
    <property type="entry name" value="NODB_dom"/>
</dbReference>
<keyword evidence="1 4" id="KW-0378">Hydrolase</keyword>
<feature type="domain" description="NodB homology" evidence="3">
    <location>
        <begin position="288"/>
        <end position="485"/>
    </location>
</feature>
<keyword evidence="2" id="KW-1133">Transmembrane helix</keyword>
<gene>
    <name evidence="4" type="primary">lytC_2</name>
    <name evidence="4" type="ORF">AMURIS_03602</name>
</gene>
<dbReference type="AlphaFoldDB" id="A0A2K4ZK56"/>
<dbReference type="SUPFAM" id="SSF53187">
    <property type="entry name" value="Zn-dependent exopeptidases"/>
    <property type="match status" value="1"/>
</dbReference>
<dbReference type="InterPro" id="IPR002508">
    <property type="entry name" value="MurNAc-LAA_cat"/>
</dbReference>
<dbReference type="PROSITE" id="PS51677">
    <property type="entry name" value="NODB"/>
    <property type="match status" value="1"/>
</dbReference>
<dbReference type="OrthoDB" id="9812065at2"/>
<dbReference type="SUPFAM" id="SSF88713">
    <property type="entry name" value="Glycoside hydrolase/deacetylase"/>
    <property type="match status" value="1"/>
</dbReference>
<protein>
    <submittedName>
        <fullName evidence="4">N-acetylmuramoyl-L-alanine amidase LytC</fullName>
        <ecNumber evidence="4">3.5.1.28</ecNumber>
    </submittedName>
</protein>
<dbReference type="Pfam" id="PF01520">
    <property type="entry name" value="Amidase_3"/>
    <property type="match status" value="1"/>
</dbReference>
<accession>A0A2K4ZK56</accession>
<name>A0A2K4ZK56_9FIRM</name>
<evidence type="ECO:0000256" key="2">
    <source>
        <dbReference type="SAM" id="Phobius"/>
    </source>
</evidence>
<feature type="transmembrane region" description="Helical" evidence="2">
    <location>
        <begin position="39"/>
        <end position="64"/>
    </location>
</feature>
<keyword evidence="5" id="KW-1185">Reference proteome</keyword>
<dbReference type="EMBL" id="OFSM01000020">
    <property type="protein sequence ID" value="SOY30868.1"/>
    <property type="molecule type" value="Genomic_DNA"/>
</dbReference>
<dbReference type="CDD" id="cd02696">
    <property type="entry name" value="MurNAc-LAA"/>
    <property type="match status" value="1"/>
</dbReference>
<dbReference type="SMART" id="SM00646">
    <property type="entry name" value="Ami_3"/>
    <property type="match status" value="1"/>
</dbReference>
<proteinExistence type="predicted"/>
<dbReference type="Pfam" id="PF01522">
    <property type="entry name" value="Polysacc_deac_1"/>
    <property type="match status" value="1"/>
</dbReference>
<evidence type="ECO:0000313" key="4">
    <source>
        <dbReference type="EMBL" id="SOY30868.1"/>
    </source>
</evidence>
<dbReference type="GO" id="GO:0030288">
    <property type="term" value="C:outer membrane-bounded periplasmic space"/>
    <property type="evidence" value="ECO:0007669"/>
    <property type="project" value="TreeGrafter"/>
</dbReference>
<evidence type="ECO:0000313" key="5">
    <source>
        <dbReference type="Proteomes" id="UP000236311"/>
    </source>
</evidence>
<dbReference type="Gene3D" id="3.40.630.40">
    <property type="entry name" value="Zn-dependent exopeptidases"/>
    <property type="match status" value="1"/>
</dbReference>
<reference evidence="4 5" key="1">
    <citation type="submission" date="2018-01" db="EMBL/GenBank/DDBJ databases">
        <authorList>
            <person name="Gaut B.S."/>
            <person name="Morton B.R."/>
            <person name="Clegg M.T."/>
            <person name="Duvall M.R."/>
        </authorList>
    </citation>
    <scope>NUCLEOTIDE SEQUENCE [LARGE SCALE GENOMIC DNA]</scope>
    <source>
        <strain evidence="4">GP69</strain>
    </source>
</reference>
<sequence length="485" mass="54211">MCRQANRRHASGEVRLVRVAPHDRRAVARRKRGIKRATVLLLTFLSLSAACLGIFYCVIDFIFFDLLASESMSELAEEKLPEEILGEPAAVNPGDLVRLAEEAEPAVPLIAIDAGHGGEDEGCSRDGVMESEVNLALAQRLSGKLQGLGFETLLIREDHGTQMSLEERVEKAGNSGADIYVSIHQNACEESEETVSGIETWYYEDREESRRLAQLIHNGAVEKTGAFDREAKATDELYVVRETSVPACLIETGFLSNSAERQALSSDAYQEKLAEGMAQGIDLYFHPKTMYLTFDDGPSEDNTTAILDILKERNIRATFFVVGENVRKHPDVARRIVEEGHTIGVHCNNHDYKKLYKSVDSYLEDFQEACDAVYEVTGVEVKLFRFPGGSVNAYNKTVYKEIIEKMTEKGYIYYDWNASLEDAVKNSTPEGLVQNAVNSALGRKKVVMLAHDIHYDTAQCLEEIIDSFPEYEMKALTPEVDPIQF</sequence>
<keyword evidence="2" id="KW-0472">Membrane</keyword>
<dbReference type="Gene3D" id="3.20.20.370">
    <property type="entry name" value="Glycoside hydrolase/deacetylase"/>
    <property type="match status" value="1"/>
</dbReference>
<dbReference type="PANTHER" id="PTHR30404:SF0">
    <property type="entry name" value="N-ACETYLMURAMOYL-L-ALANINE AMIDASE AMIC"/>
    <property type="match status" value="1"/>
</dbReference>
<evidence type="ECO:0000259" key="3">
    <source>
        <dbReference type="PROSITE" id="PS51677"/>
    </source>
</evidence>
<dbReference type="Proteomes" id="UP000236311">
    <property type="component" value="Unassembled WGS sequence"/>
</dbReference>
<dbReference type="GO" id="GO:0009253">
    <property type="term" value="P:peptidoglycan catabolic process"/>
    <property type="evidence" value="ECO:0007669"/>
    <property type="project" value="InterPro"/>
</dbReference>
<keyword evidence="2" id="KW-0812">Transmembrane</keyword>